<evidence type="ECO:0000313" key="1">
    <source>
        <dbReference type="EMBL" id="MBE0464862.1"/>
    </source>
</evidence>
<accession>A0ABR9G1S1</accession>
<reference evidence="1 2" key="1">
    <citation type="submission" date="2020-07" db="EMBL/GenBank/DDBJ databases">
        <title>Halophilic bacteria isolated from french cheeses.</title>
        <authorList>
            <person name="Kothe C.I."/>
            <person name="Farah-Kraiem B."/>
            <person name="Renault P."/>
            <person name="Dridi B."/>
        </authorList>
    </citation>
    <scope>NUCLEOTIDE SEQUENCE [LARGE SCALE GENOMIC DNA]</scope>
    <source>
        <strain evidence="1 2">FME20</strain>
    </source>
</reference>
<dbReference type="RefSeq" id="WP_192539314.1">
    <property type="nucleotide sequence ID" value="NZ_RRZB01000049.1"/>
</dbReference>
<keyword evidence="2" id="KW-1185">Reference proteome</keyword>
<proteinExistence type="predicted"/>
<dbReference type="Proteomes" id="UP001645038">
    <property type="component" value="Unassembled WGS sequence"/>
</dbReference>
<dbReference type="InterPro" id="IPR058891">
    <property type="entry name" value="CPPA"/>
</dbReference>
<protein>
    <submittedName>
        <fullName evidence="1">Uncharacterized protein</fullName>
    </submittedName>
</protein>
<sequence length="85" mass="9561">MKLFITNERGRREWLWIVSLVGERAALAALASLPGQSKAFQLNIAKTLNLELPAEHDLPQTSENVDAGRRAGERELANMKKMLKF</sequence>
<dbReference type="EMBL" id="RRZB01000049">
    <property type="protein sequence ID" value="MBE0464862.1"/>
    <property type="molecule type" value="Genomic_DNA"/>
</dbReference>
<dbReference type="Pfam" id="PF25860">
    <property type="entry name" value="CPPA"/>
    <property type="match status" value="1"/>
</dbReference>
<evidence type="ECO:0000313" key="2">
    <source>
        <dbReference type="Proteomes" id="UP001645038"/>
    </source>
</evidence>
<comment type="caution">
    <text evidence="1">The sequence shown here is derived from an EMBL/GenBank/DDBJ whole genome shotgun (WGS) entry which is preliminary data.</text>
</comment>
<organism evidence="1 2">
    <name type="scientific">Halomonas colorata</name>
    <dbReference type="NCBI Taxonomy" id="2742615"/>
    <lineage>
        <taxon>Bacteria</taxon>
        <taxon>Pseudomonadati</taxon>
        <taxon>Pseudomonadota</taxon>
        <taxon>Gammaproteobacteria</taxon>
        <taxon>Oceanospirillales</taxon>
        <taxon>Halomonadaceae</taxon>
        <taxon>Halomonas</taxon>
    </lineage>
</organism>
<gene>
    <name evidence="1" type="ORF">EI547_15585</name>
</gene>
<name>A0ABR9G1S1_9GAMM</name>